<dbReference type="RefSeq" id="WP_243376301.1">
    <property type="nucleotide sequence ID" value="NZ_JAKZJU020000001.1"/>
</dbReference>
<evidence type="ECO:0000313" key="4">
    <source>
        <dbReference type="Proteomes" id="UP001165481"/>
    </source>
</evidence>
<gene>
    <name evidence="3" type="ORF">MUN46_008670</name>
</gene>
<sequence length="141" mass="15127">MKRTFFLRAAAAAAAAALISGAAMAENILMQTGGKTYSIALLDNDAARSFASQLPLKLRFEDYGEVERVAYLKEKLATGSAPKIHTPSRGELNYYAPWGNLCAFTGPFRRSPGLVPLGRMSGEAIEALRGSGSSEVVFRKP</sequence>
<dbReference type="InterPro" id="IPR041183">
    <property type="entry name" value="Cyclophilin-like"/>
</dbReference>
<accession>A0ABT7IQ29</accession>
<evidence type="ECO:0000259" key="2">
    <source>
        <dbReference type="Pfam" id="PF18050"/>
    </source>
</evidence>
<evidence type="ECO:0000313" key="3">
    <source>
        <dbReference type="EMBL" id="MDL2060003.1"/>
    </source>
</evidence>
<dbReference type="InterPro" id="IPR029000">
    <property type="entry name" value="Cyclophilin-like_dom_sf"/>
</dbReference>
<reference evidence="3" key="1">
    <citation type="submission" date="2023-03" db="EMBL/GenBank/DDBJ databases">
        <title>Mesosutterella sp. nov. isolated from porcine feces.</title>
        <authorList>
            <person name="Yu S."/>
        </authorList>
    </citation>
    <scope>NUCLEOTIDE SEQUENCE</scope>
    <source>
        <strain evidence="3">AGMB02718</strain>
    </source>
</reference>
<name>A0ABT7IQ29_9BURK</name>
<dbReference type="Pfam" id="PF18050">
    <property type="entry name" value="Cyclophil_like2"/>
    <property type="match status" value="1"/>
</dbReference>
<keyword evidence="4" id="KW-1185">Reference proteome</keyword>
<dbReference type="Proteomes" id="UP001165481">
    <property type="component" value="Unassembled WGS sequence"/>
</dbReference>
<organism evidence="3 4">
    <name type="scientific">Mesosutterella faecium</name>
    <dbReference type="NCBI Taxonomy" id="2925194"/>
    <lineage>
        <taxon>Bacteria</taxon>
        <taxon>Pseudomonadati</taxon>
        <taxon>Pseudomonadota</taxon>
        <taxon>Betaproteobacteria</taxon>
        <taxon>Burkholderiales</taxon>
        <taxon>Sutterellaceae</taxon>
        <taxon>Mesosutterella</taxon>
    </lineage>
</organism>
<comment type="caution">
    <text evidence="3">The sequence shown here is derived from an EMBL/GenBank/DDBJ whole genome shotgun (WGS) entry which is preliminary data.</text>
</comment>
<feature type="domain" description="Cyclophilin-like" evidence="2">
    <location>
        <begin position="30"/>
        <end position="138"/>
    </location>
</feature>
<protein>
    <submittedName>
        <fullName evidence="3">Cyclophilin-like fold protein</fullName>
    </submittedName>
</protein>
<dbReference type="Gene3D" id="2.40.100.20">
    <property type="match status" value="1"/>
</dbReference>
<keyword evidence="1" id="KW-0732">Signal</keyword>
<dbReference type="EMBL" id="JAKZJU020000001">
    <property type="protein sequence ID" value="MDL2060003.1"/>
    <property type="molecule type" value="Genomic_DNA"/>
</dbReference>
<evidence type="ECO:0000256" key="1">
    <source>
        <dbReference type="SAM" id="SignalP"/>
    </source>
</evidence>
<feature type="signal peptide" evidence="1">
    <location>
        <begin position="1"/>
        <end position="25"/>
    </location>
</feature>
<dbReference type="SUPFAM" id="SSF50891">
    <property type="entry name" value="Cyclophilin-like"/>
    <property type="match status" value="1"/>
</dbReference>
<proteinExistence type="predicted"/>
<feature type="chain" id="PRO_5045880364" evidence="1">
    <location>
        <begin position="26"/>
        <end position="141"/>
    </location>
</feature>